<keyword evidence="4" id="KW-0804">Transcription</keyword>
<dbReference type="PROSITE" id="PS50931">
    <property type="entry name" value="HTH_LYSR"/>
    <property type="match status" value="1"/>
</dbReference>
<sequence>MGYQLPPVAWLRAFEAAARHSSFAAAANELNLTSAAISHQIRSLEKRLGFGLFERLPRGVRLTDMGAAYVPAVRRAFEDLSLATMGIFGSLGEKTLRIRVPISYATLVLVPRLHEFRAAYPGIELQLCTTIWGDGLNSESVDIDIRYGDGNWGDQRINAGRFEKISDERSIVVCSPDHATQLGAGATLSDVCEGAIIKIMGCEGMWSDLKKQHGVEVDEPSTAVKSDTSLVALEYAATGLGAVLVLDAFARPYFASGRLVQPVEASLGGNQAHYVLCPPDSEHAPEVLLFTEWLLDSLR</sequence>
<dbReference type="FunFam" id="1.10.10.10:FF:000038">
    <property type="entry name" value="Glycine cleavage system transcriptional activator"/>
    <property type="match status" value="1"/>
</dbReference>
<protein>
    <submittedName>
        <fullName evidence="6">LysR substrate-binding domain-containing protein</fullName>
    </submittedName>
</protein>
<dbReference type="PANTHER" id="PTHR30537">
    <property type="entry name" value="HTH-TYPE TRANSCRIPTIONAL REGULATOR"/>
    <property type="match status" value="1"/>
</dbReference>
<dbReference type="Pfam" id="PF03466">
    <property type="entry name" value="LysR_substrate"/>
    <property type="match status" value="1"/>
</dbReference>
<evidence type="ECO:0000256" key="1">
    <source>
        <dbReference type="ARBA" id="ARBA00009437"/>
    </source>
</evidence>
<dbReference type="RefSeq" id="WP_267989098.1">
    <property type="nucleotide sequence ID" value="NZ_JAPJZI010000001.1"/>
</dbReference>
<dbReference type="AlphaFoldDB" id="A0A9X3UFN4"/>
<dbReference type="Gene3D" id="3.40.190.10">
    <property type="entry name" value="Periplasmic binding protein-like II"/>
    <property type="match status" value="2"/>
</dbReference>
<dbReference type="InterPro" id="IPR000847">
    <property type="entry name" value="LysR_HTH_N"/>
</dbReference>
<dbReference type="InterPro" id="IPR036390">
    <property type="entry name" value="WH_DNA-bd_sf"/>
</dbReference>
<keyword evidence="7" id="KW-1185">Reference proteome</keyword>
<dbReference type="EMBL" id="JAPJZI010000001">
    <property type="protein sequence ID" value="MDA5397641.1"/>
    <property type="molecule type" value="Genomic_DNA"/>
</dbReference>
<dbReference type="Pfam" id="PF00126">
    <property type="entry name" value="HTH_1"/>
    <property type="match status" value="1"/>
</dbReference>
<dbReference type="GO" id="GO:0006351">
    <property type="term" value="P:DNA-templated transcription"/>
    <property type="evidence" value="ECO:0007669"/>
    <property type="project" value="TreeGrafter"/>
</dbReference>
<dbReference type="PANTHER" id="PTHR30537:SF74">
    <property type="entry name" value="HTH-TYPE TRANSCRIPTIONAL REGULATOR TRPI"/>
    <property type="match status" value="1"/>
</dbReference>
<proteinExistence type="inferred from homology"/>
<evidence type="ECO:0000313" key="7">
    <source>
        <dbReference type="Proteomes" id="UP001151234"/>
    </source>
</evidence>
<comment type="caution">
    <text evidence="6">The sequence shown here is derived from an EMBL/GenBank/DDBJ whole genome shotgun (WGS) entry which is preliminary data.</text>
</comment>
<accession>A0A9X3UFN4</accession>
<evidence type="ECO:0000313" key="6">
    <source>
        <dbReference type="EMBL" id="MDA5397641.1"/>
    </source>
</evidence>
<reference evidence="6" key="1">
    <citation type="submission" date="2022-11" db="EMBL/GenBank/DDBJ databases">
        <title>Draft genome sequence of Hoeflea poritis E7-10 and Hoeflea prorocentri PM5-8, separated from scleractinian coral Porites lutea and marine dinoflagellate.</title>
        <authorList>
            <person name="Zhang G."/>
            <person name="Wei Q."/>
            <person name="Cai L."/>
        </authorList>
    </citation>
    <scope>NUCLEOTIDE SEQUENCE</scope>
    <source>
        <strain evidence="6">PM5-8</strain>
    </source>
</reference>
<feature type="domain" description="HTH lysR-type" evidence="5">
    <location>
        <begin position="6"/>
        <end position="63"/>
    </location>
</feature>
<evidence type="ECO:0000259" key="5">
    <source>
        <dbReference type="PROSITE" id="PS50931"/>
    </source>
</evidence>
<evidence type="ECO:0000256" key="3">
    <source>
        <dbReference type="ARBA" id="ARBA00023125"/>
    </source>
</evidence>
<dbReference type="GO" id="GO:0043565">
    <property type="term" value="F:sequence-specific DNA binding"/>
    <property type="evidence" value="ECO:0007669"/>
    <property type="project" value="TreeGrafter"/>
</dbReference>
<dbReference type="SUPFAM" id="SSF46785">
    <property type="entry name" value="Winged helix' DNA-binding domain"/>
    <property type="match status" value="1"/>
</dbReference>
<gene>
    <name evidence="6" type="ORF">OQ273_03545</name>
</gene>
<evidence type="ECO:0000256" key="2">
    <source>
        <dbReference type="ARBA" id="ARBA00023015"/>
    </source>
</evidence>
<dbReference type="Gene3D" id="1.10.10.10">
    <property type="entry name" value="Winged helix-like DNA-binding domain superfamily/Winged helix DNA-binding domain"/>
    <property type="match status" value="1"/>
</dbReference>
<dbReference type="InterPro" id="IPR005119">
    <property type="entry name" value="LysR_subst-bd"/>
</dbReference>
<dbReference type="GO" id="GO:0003700">
    <property type="term" value="F:DNA-binding transcription factor activity"/>
    <property type="evidence" value="ECO:0007669"/>
    <property type="project" value="InterPro"/>
</dbReference>
<dbReference type="InterPro" id="IPR058163">
    <property type="entry name" value="LysR-type_TF_proteobact-type"/>
</dbReference>
<name>A0A9X3UFN4_9HYPH</name>
<evidence type="ECO:0000256" key="4">
    <source>
        <dbReference type="ARBA" id="ARBA00023163"/>
    </source>
</evidence>
<dbReference type="PRINTS" id="PR00039">
    <property type="entry name" value="HTHLYSR"/>
</dbReference>
<keyword evidence="3" id="KW-0238">DNA-binding</keyword>
<dbReference type="SUPFAM" id="SSF53850">
    <property type="entry name" value="Periplasmic binding protein-like II"/>
    <property type="match status" value="1"/>
</dbReference>
<dbReference type="InterPro" id="IPR036388">
    <property type="entry name" value="WH-like_DNA-bd_sf"/>
</dbReference>
<dbReference type="Proteomes" id="UP001151234">
    <property type="component" value="Unassembled WGS sequence"/>
</dbReference>
<organism evidence="6 7">
    <name type="scientific">Hoeflea prorocentri</name>
    <dbReference type="NCBI Taxonomy" id="1922333"/>
    <lineage>
        <taxon>Bacteria</taxon>
        <taxon>Pseudomonadati</taxon>
        <taxon>Pseudomonadota</taxon>
        <taxon>Alphaproteobacteria</taxon>
        <taxon>Hyphomicrobiales</taxon>
        <taxon>Rhizobiaceae</taxon>
        <taxon>Hoeflea</taxon>
    </lineage>
</organism>
<keyword evidence="2" id="KW-0805">Transcription regulation</keyword>
<comment type="similarity">
    <text evidence="1">Belongs to the LysR transcriptional regulatory family.</text>
</comment>